<comment type="caution">
    <text evidence="1">The sequence shown here is derived from an EMBL/GenBank/DDBJ whole genome shotgun (WGS) entry which is preliminary data.</text>
</comment>
<gene>
    <name evidence="1" type="ORF">RchiOBHm_Chr7g0233881</name>
</gene>
<keyword evidence="2" id="KW-1185">Reference proteome</keyword>
<dbReference type="AlphaFoldDB" id="A0A2P6PGA3"/>
<evidence type="ECO:0000313" key="1">
    <source>
        <dbReference type="EMBL" id="PRQ20963.1"/>
    </source>
</evidence>
<dbReference type="Proteomes" id="UP000238479">
    <property type="component" value="Chromosome 7"/>
</dbReference>
<organism evidence="1 2">
    <name type="scientific">Rosa chinensis</name>
    <name type="common">China rose</name>
    <dbReference type="NCBI Taxonomy" id="74649"/>
    <lineage>
        <taxon>Eukaryota</taxon>
        <taxon>Viridiplantae</taxon>
        <taxon>Streptophyta</taxon>
        <taxon>Embryophyta</taxon>
        <taxon>Tracheophyta</taxon>
        <taxon>Spermatophyta</taxon>
        <taxon>Magnoliopsida</taxon>
        <taxon>eudicotyledons</taxon>
        <taxon>Gunneridae</taxon>
        <taxon>Pentapetalae</taxon>
        <taxon>rosids</taxon>
        <taxon>fabids</taxon>
        <taxon>Rosales</taxon>
        <taxon>Rosaceae</taxon>
        <taxon>Rosoideae</taxon>
        <taxon>Rosoideae incertae sedis</taxon>
        <taxon>Rosa</taxon>
    </lineage>
</organism>
<dbReference type="EMBL" id="PDCK01000045">
    <property type="protein sequence ID" value="PRQ20963.1"/>
    <property type="molecule type" value="Genomic_DNA"/>
</dbReference>
<protein>
    <submittedName>
        <fullName evidence="1">Uncharacterized protein</fullName>
    </submittedName>
</protein>
<accession>A0A2P6PGA3</accession>
<evidence type="ECO:0000313" key="2">
    <source>
        <dbReference type="Proteomes" id="UP000238479"/>
    </source>
</evidence>
<proteinExistence type="predicted"/>
<name>A0A2P6PGA3_ROSCH</name>
<reference evidence="1 2" key="1">
    <citation type="journal article" date="2018" name="Nat. Genet.">
        <title>The Rosa genome provides new insights in the design of modern roses.</title>
        <authorList>
            <person name="Bendahmane M."/>
        </authorList>
    </citation>
    <scope>NUCLEOTIDE SEQUENCE [LARGE SCALE GENOMIC DNA]</scope>
    <source>
        <strain evidence="2">cv. Old Blush</strain>
    </source>
</reference>
<dbReference type="Gramene" id="PRQ20963">
    <property type="protein sequence ID" value="PRQ20963"/>
    <property type="gene ID" value="RchiOBHm_Chr7g0233881"/>
</dbReference>
<sequence length="66" mass="7380">MIFKFLDLLSSPTGCERNLKAIWQYKPLTFSLPSVKHHGRSIIMLGSSAVGLVVPLTCSQPKHRSR</sequence>